<feature type="region of interest" description="Disordered" evidence="1">
    <location>
        <begin position="43"/>
        <end position="71"/>
    </location>
</feature>
<dbReference type="AlphaFoldDB" id="A0A5B7EG31"/>
<sequence length="71" mass="7586">MSEKEGRRSLPTTSSSSSCTRRCTCGCLVIKWTIVVRLLEVVSMPATNRGRPSSRSKSSSNSAISSTMTGS</sequence>
<proteinExistence type="predicted"/>
<evidence type="ECO:0000256" key="1">
    <source>
        <dbReference type="SAM" id="MobiDB-lite"/>
    </source>
</evidence>
<dbReference type="EMBL" id="VSRR010002799">
    <property type="protein sequence ID" value="MPC33291.1"/>
    <property type="molecule type" value="Genomic_DNA"/>
</dbReference>
<gene>
    <name evidence="2" type="ORF">E2C01_026634</name>
</gene>
<keyword evidence="3" id="KW-1185">Reference proteome</keyword>
<dbReference type="Proteomes" id="UP000324222">
    <property type="component" value="Unassembled WGS sequence"/>
</dbReference>
<protein>
    <submittedName>
        <fullName evidence="2">Uncharacterized protein</fullName>
    </submittedName>
</protein>
<name>A0A5B7EG31_PORTR</name>
<organism evidence="2 3">
    <name type="scientific">Portunus trituberculatus</name>
    <name type="common">Swimming crab</name>
    <name type="synonym">Neptunus trituberculatus</name>
    <dbReference type="NCBI Taxonomy" id="210409"/>
    <lineage>
        <taxon>Eukaryota</taxon>
        <taxon>Metazoa</taxon>
        <taxon>Ecdysozoa</taxon>
        <taxon>Arthropoda</taxon>
        <taxon>Crustacea</taxon>
        <taxon>Multicrustacea</taxon>
        <taxon>Malacostraca</taxon>
        <taxon>Eumalacostraca</taxon>
        <taxon>Eucarida</taxon>
        <taxon>Decapoda</taxon>
        <taxon>Pleocyemata</taxon>
        <taxon>Brachyura</taxon>
        <taxon>Eubrachyura</taxon>
        <taxon>Portunoidea</taxon>
        <taxon>Portunidae</taxon>
        <taxon>Portuninae</taxon>
        <taxon>Portunus</taxon>
    </lineage>
</organism>
<dbReference type="PROSITE" id="PS51257">
    <property type="entry name" value="PROKAR_LIPOPROTEIN"/>
    <property type="match status" value="1"/>
</dbReference>
<reference evidence="2 3" key="1">
    <citation type="submission" date="2019-05" db="EMBL/GenBank/DDBJ databases">
        <title>Another draft genome of Portunus trituberculatus and its Hox gene families provides insights of decapod evolution.</title>
        <authorList>
            <person name="Jeong J.-H."/>
            <person name="Song I."/>
            <person name="Kim S."/>
            <person name="Choi T."/>
            <person name="Kim D."/>
            <person name="Ryu S."/>
            <person name="Kim W."/>
        </authorList>
    </citation>
    <scope>NUCLEOTIDE SEQUENCE [LARGE SCALE GENOMIC DNA]</scope>
    <source>
        <tissue evidence="2">Muscle</tissue>
    </source>
</reference>
<feature type="region of interest" description="Disordered" evidence="1">
    <location>
        <begin position="1"/>
        <end position="20"/>
    </location>
</feature>
<evidence type="ECO:0000313" key="2">
    <source>
        <dbReference type="EMBL" id="MPC33291.1"/>
    </source>
</evidence>
<comment type="caution">
    <text evidence="2">The sequence shown here is derived from an EMBL/GenBank/DDBJ whole genome shotgun (WGS) entry which is preliminary data.</text>
</comment>
<feature type="compositionally biased region" description="Low complexity" evidence="1">
    <location>
        <begin position="9"/>
        <end position="20"/>
    </location>
</feature>
<evidence type="ECO:0000313" key="3">
    <source>
        <dbReference type="Proteomes" id="UP000324222"/>
    </source>
</evidence>
<accession>A0A5B7EG31</accession>
<feature type="compositionally biased region" description="Low complexity" evidence="1">
    <location>
        <begin position="53"/>
        <end position="71"/>
    </location>
</feature>